<dbReference type="OrthoDB" id="7997311at2"/>
<dbReference type="AlphaFoldDB" id="A0A0J6S7T1"/>
<dbReference type="PATRIC" id="fig|298794.3.peg.3063"/>
<evidence type="ECO:0000313" key="2">
    <source>
        <dbReference type="EMBL" id="KMO31285.1"/>
    </source>
</evidence>
<protein>
    <recommendedName>
        <fullName evidence="4">TonB C-terminal domain-containing protein</fullName>
    </recommendedName>
</protein>
<feature type="chain" id="PRO_5005281002" description="TonB C-terminal domain-containing protein" evidence="1">
    <location>
        <begin position="26"/>
        <end position="158"/>
    </location>
</feature>
<gene>
    <name evidence="2" type="ORF">VQ02_26440</name>
</gene>
<dbReference type="Proteomes" id="UP000035955">
    <property type="component" value="Unassembled WGS sequence"/>
</dbReference>
<comment type="caution">
    <text evidence="2">The sequence shown here is derived from an EMBL/GenBank/DDBJ whole genome shotgun (WGS) entry which is preliminary data.</text>
</comment>
<evidence type="ECO:0000256" key="1">
    <source>
        <dbReference type="SAM" id="SignalP"/>
    </source>
</evidence>
<dbReference type="EMBL" id="LABY01000202">
    <property type="protein sequence ID" value="KMO31285.1"/>
    <property type="molecule type" value="Genomic_DNA"/>
</dbReference>
<keyword evidence="3" id="KW-1185">Reference proteome</keyword>
<reference evidence="2 3" key="1">
    <citation type="submission" date="2015-03" db="EMBL/GenBank/DDBJ databases">
        <title>Genome sequencing of Methylobacterium variabile DSM 16961.</title>
        <authorList>
            <person name="Chaudhry V."/>
            <person name="Patil P.B."/>
        </authorList>
    </citation>
    <scope>NUCLEOTIDE SEQUENCE [LARGE SCALE GENOMIC DNA]</scope>
    <source>
        <strain evidence="2 3">DSM 16961</strain>
    </source>
</reference>
<proteinExistence type="predicted"/>
<organism evidence="2 3">
    <name type="scientific">Methylobacterium variabile</name>
    <dbReference type="NCBI Taxonomy" id="298794"/>
    <lineage>
        <taxon>Bacteria</taxon>
        <taxon>Pseudomonadati</taxon>
        <taxon>Pseudomonadota</taxon>
        <taxon>Alphaproteobacteria</taxon>
        <taxon>Hyphomicrobiales</taxon>
        <taxon>Methylobacteriaceae</taxon>
        <taxon>Methylobacterium</taxon>
    </lineage>
</organism>
<keyword evidence="1" id="KW-0732">Signal</keyword>
<evidence type="ECO:0008006" key="4">
    <source>
        <dbReference type="Google" id="ProtNLM"/>
    </source>
</evidence>
<evidence type="ECO:0000313" key="3">
    <source>
        <dbReference type="Proteomes" id="UP000035955"/>
    </source>
</evidence>
<feature type="signal peptide" evidence="1">
    <location>
        <begin position="1"/>
        <end position="25"/>
    </location>
</feature>
<sequence>MGGRLIRAAGAGLALALLPAWPAAAQFSVYDNPSVLSLPTTLRATVRVPVASAPEVPADTLAALYPRLAACWRPPAGLKDAAVTARFALRRDGSLQGTPRITFARVPPKQRTALVAETLASLARCTPARLTAGLGGAIAGRPIALRFVYPGPNQGDRP</sequence>
<name>A0A0J6S7T1_9HYPH</name>
<accession>A0A0J6S7T1</accession>